<keyword evidence="1" id="KW-0482">Metalloprotease</keyword>
<comment type="function">
    <text evidence="1">Broad specificity carboxypetidase that releases amino acids sequentially from the C-terminus, including neutral, aromatic, polar and basic residues.</text>
</comment>
<dbReference type="PANTHER" id="PTHR34217">
    <property type="entry name" value="METAL-DEPENDENT CARBOXYPEPTIDASE"/>
    <property type="match status" value="1"/>
</dbReference>
<gene>
    <name evidence="4" type="ORF">HMPREF0381_1371</name>
</gene>
<feature type="active site" description="Proton donor/acceptor" evidence="3">
    <location>
        <position position="264"/>
    </location>
</feature>
<dbReference type="RefSeq" id="WP_008751138.1">
    <property type="nucleotide sequence ID" value="NZ_GL622296.1"/>
</dbReference>
<proteinExistence type="inferred from homology"/>
<evidence type="ECO:0000313" key="5">
    <source>
        <dbReference type="Proteomes" id="UP000003434"/>
    </source>
</evidence>
<accession>E6LN36</accession>
<evidence type="ECO:0000256" key="2">
    <source>
        <dbReference type="PIRSR" id="PIRSR006615-1"/>
    </source>
</evidence>
<comment type="catalytic activity">
    <reaction evidence="1">
        <text>Release of a C-terminal amino acid with broad specificity, except for -Pro.</text>
        <dbReference type="EC" id="3.4.17.19"/>
    </reaction>
</comment>
<organism evidence="4 5">
    <name type="scientific">Lachnoanaerobaculum saburreum DSM 3986</name>
    <dbReference type="NCBI Taxonomy" id="887325"/>
    <lineage>
        <taxon>Bacteria</taxon>
        <taxon>Bacillati</taxon>
        <taxon>Bacillota</taxon>
        <taxon>Clostridia</taxon>
        <taxon>Lachnospirales</taxon>
        <taxon>Lachnospiraceae</taxon>
        <taxon>Lachnoanaerobaculum</taxon>
    </lineage>
</organism>
<comment type="caution">
    <text evidence="4">The sequence shown here is derived from an EMBL/GenBank/DDBJ whole genome shotgun (WGS) entry which is preliminary data.</text>
</comment>
<reference evidence="4 5" key="1">
    <citation type="submission" date="2010-12" db="EMBL/GenBank/DDBJ databases">
        <authorList>
            <person name="Muzny D."/>
            <person name="Qin X."/>
            <person name="Deng J."/>
            <person name="Jiang H."/>
            <person name="Liu Y."/>
            <person name="Qu J."/>
            <person name="Song X.-Z."/>
            <person name="Zhang L."/>
            <person name="Thornton R."/>
            <person name="Coyle M."/>
            <person name="Francisco L."/>
            <person name="Jackson L."/>
            <person name="Javaid M."/>
            <person name="Korchina V."/>
            <person name="Kovar C."/>
            <person name="Mata R."/>
            <person name="Mathew T."/>
            <person name="Ngo R."/>
            <person name="Nguyen L."/>
            <person name="Nguyen N."/>
            <person name="Okwuonu G."/>
            <person name="Ongeri F."/>
            <person name="Pham C."/>
            <person name="Simmons D."/>
            <person name="Wilczek-Boney K."/>
            <person name="Hale W."/>
            <person name="Jakkamsetti A."/>
            <person name="Pham P."/>
            <person name="Ruth R."/>
            <person name="San Lucas F."/>
            <person name="Warren J."/>
            <person name="Zhang J."/>
            <person name="Zhao Z."/>
            <person name="Zhou C."/>
            <person name="Zhu D."/>
            <person name="Lee S."/>
            <person name="Bess C."/>
            <person name="Blankenburg K."/>
            <person name="Forbes L."/>
            <person name="Fu Q."/>
            <person name="Gubbala S."/>
            <person name="Hirani K."/>
            <person name="Jayaseelan J.C."/>
            <person name="Lara F."/>
            <person name="Munidasa M."/>
            <person name="Palculict T."/>
            <person name="Patil S."/>
            <person name="Pu L.-L."/>
            <person name="Saada N."/>
            <person name="Tang L."/>
            <person name="Weissenberger G."/>
            <person name="Zhu Y."/>
            <person name="Hemphill L."/>
            <person name="Shang Y."/>
            <person name="Youmans B."/>
            <person name="Ayvaz T."/>
            <person name="Ross M."/>
            <person name="Santibanez J."/>
            <person name="Aqrawi P."/>
            <person name="Gross S."/>
            <person name="Joshi V."/>
            <person name="Fowler G."/>
            <person name="Nazareth L."/>
            <person name="Reid J."/>
            <person name="Worley K."/>
            <person name="Petrosino J."/>
            <person name="Highlander S."/>
            <person name="Gibbs R."/>
        </authorList>
    </citation>
    <scope>NUCLEOTIDE SEQUENCE [LARGE SCALE GENOMIC DNA]</scope>
    <source>
        <strain evidence="4 5">DSM 3986</strain>
    </source>
</reference>
<keyword evidence="1 4" id="KW-0121">Carboxypeptidase</keyword>
<dbReference type="Proteomes" id="UP000003434">
    <property type="component" value="Unassembled WGS sequence"/>
</dbReference>
<dbReference type="PANTHER" id="PTHR34217:SF1">
    <property type="entry name" value="CARBOXYPEPTIDASE 1"/>
    <property type="match status" value="1"/>
</dbReference>
<evidence type="ECO:0000256" key="1">
    <source>
        <dbReference type="PIRNR" id="PIRNR006615"/>
    </source>
</evidence>
<keyword evidence="1 2" id="KW-0479">Metal-binding</keyword>
<dbReference type="GO" id="GO:0006508">
    <property type="term" value="P:proteolysis"/>
    <property type="evidence" value="ECO:0007669"/>
    <property type="project" value="UniProtKB-UniRule"/>
</dbReference>
<dbReference type="HOGENOM" id="CLU_032916_1_1_9"/>
<dbReference type="PROSITE" id="PS52034">
    <property type="entry name" value="PEPTIDASE_M32"/>
    <property type="match status" value="1"/>
</dbReference>
<comment type="similarity">
    <text evidence="1">Belongs to the peptidase M32 family.</text>
</comment>
<keyword evidence="1 4" id="KW-0378">Hydrolase</keyword>
<dbReference type="PRINTS" id="PR00998">
    <property type="entry name" value="CRBOXYPTASET"/>
</dbReference>
<feature type="binding site" evidence="2">
    <location>
        <position position="267"/>
    </location>
    <ligand>
        <name>Zn(2+)</name>
        <dbReference type="ChEBI" id="CHEBI:29105"/>
        <note>catalytic</note>
    </ligand>
</feature>
<dbReference type="SUPFAM" id="SSF55486">
    <property type="entry name" value="Metalloproteases ('zincins'), catalytic domain"/>
    <property type="match status" value="1"/>
</dbReference>
<feature type="binding site" evidence="2">
    <location>
        <position position="263"/>
    </location>
    <ligand>
        <name>Zn(2+)</name>
        <dbReference type="ChEBI" id="CHEBI:29105"/>
        <note>catalytic</note>
    </ligand>
</feature>
<dbReference type="EMBL" id="AEPW01000054">
    <property type="protein sequence ID" value="EFU76766.1"/>
    <property type="molecule type" value="Genomic_DNA"/>
</dbReference>
<evidence type="ECO:0000313" key="4">
    <source>
        <dbReference type="EMBL" id="EFU76766.1"/>
    </source>
</evidence>
<dbReference type="CDD" id="cd06460">
    <property type="entry name" value="M32_Taq"/>
    <property type="match status" value="1"/>
</dbReference>
<dbReference type="Pfam" id="PF02074">
    <property type="entry name" value="Peptidase_M32"/>
    <property type="match status" value="1"/>
</dbReference>
<sequence>MNTSEKLKKYKDWIFRCSAYQMALNIISIDKQTVAPSAGSVYRDERSAYLSGELFSLETDPEIVTLLEDLKNDNDIDVEDKRAIELYYKRIMDTLCIPKDEYVAFKRLCDESFDAWLLAKSKADYSIFEPYLKRVIESKKKLYGYRNSDKSIYNQMLDDFEPGMSVEKYDIFFEALKNRLVPLIKKVTNAKQIKEDFLHQSFPVEEQKKFMDELLKYLHFDPSWGYQNESEHPFTSWTCENDCRTTTKYIENNVASAILSTVHEVGHAYYEHNINPKYDGMILSEGVSCGMHESQSRLCENYLGKTLAFWKYHYPRLQEVFPKQLGKVALEDFYKAINASKPSFVRTEADELTYPLHILIRYEIEKGLFDGSISTEGLDKTWNAKYKEYLGIDVPNDRLGILQDVHWSDGSFGYFPTYALGTAFAAQYVHAMKKDIDVDSLLENNHFDEIMKWLKENIHTYGFLYEAPKLMKMVTGEDFDVNYFLDYIEEKYTKLY</sequence>
<keyword evidence="2" id="KW-0862">Zinc</keyword>
<comment type="cofactor">
    <cofactor evidence="2">
        <name>Zn(2+)</name>
        <dbReference type="ChEBI" id="CHEBI:29105"/>
    </cofactor>
    <text evidence="2">Binds 1 zinc ion per subunit.</text>
</comment>
<dbReference type="GO" id="GO:0046872">
    <property type="term" value="F:metal ion binding"/>
    <property type="evidence" value="ECO:0007669"/>
    <property type="project" value="UniProtKB-KW"/>
</dbReference>
<dbReference type="AlphaFoldDB" id="E6LN36"/>
<evidence type="ECO:0000256" key="3">
    <source>
        <dbReference type="PIRSR" id="PIRSR006615-2"/>
    </source>
</evidence>
<feature type="binding site" evidence="2">
    <location>
        <position position="293"/>
    </location>
    <ligand>
        <name>Zn(2+)</name>
        <dbReference type="ChEBI" id="CHEBI:29105"/>
        <note>catalytic</note>
    </ligand>
</feature>
<dbReference type="eggNOG" id="COG2317">
    <property type="taxonomic scope" value="Bacteria"/>
</dbReference>
<protein>
    <recommendedName>
        <fullName evidence="1">Metal-dependent carboxypeptidase</fullName>
        <ecNumber evidence="1">3.4.17.19</ecNumber>
    </recommendedName>
</protein>
<dbReference type="EC" id="3.4.17.19" evidence="1"/>
<name>E6LN36_9FIRM</name>
<dbReference type="PIRSF" id="PIRSF006615">
    <property type="entry name" value="Zn_crbxpep_Taq"/>
    <property type="match status" value="1"/>
</dbReference>
<dbReference type="Gene3D" id="1.10.1370.30">
    <property type="match status" value="1"/>
</dbReference>
<dbReference type="InterPro" id="IPR001333">
    <property type="entry name" value="Peptidase_M32_Taq"/>
</dbReference>
<dbReference type="GO" id="GO:0004181">
    <property type="term" value="F:metallocarboxypeptidase activity"/>
    <property type="evidence" value="ECO:0007669"/>
    <property type="project" value="UniProtKB-UniRule"/>
</dbReference>
<keyword evidence="1" id="KW-0645">Protease</keyword>